<sequence>MAWPVDLGAPSPYKALRNEDASMVSARDFVGDCCWRQGSQLLPMSIPIYFDKSTCWARIARLPL</sequence>
<dbReference type="EnsemblPlants" id="LPERR01G28300.1">
    <property type="protein sequence ID" value="LPERR01G28300.1"/>
    <property type="gene ID" value="LPERR01G28300"/>
</dbReference>
<dbReference type="Gramene" id="LPERR01G28300.1">
    <property type="protein sequence ID" value="LPERR01G28300.1"/>
    <property type="gene ID" value="LPERR01G28300"/>
</dbReference>
<dbReference type="AlphaFoldDB" id="A0A0D9V6E2"/>
<evidence type="ECO:0000313" key="2">
    <source>
        <dbReference type="Proteomes" id="UP000032180"/>
    </source>
</evidence>
<reference evidence="1 2" key="1">
    <citation type="submission" date="2012-08" db="EMBL/GenBank/DDBJ databases">
        <title>Oryza genome evolution.</title>
        <authorList>
            <person name="Wing R.A."/>
        </authorList>
    </citation>
    <scope>NUCLEOTIDE SEQUENCE</scope>
</reference>
<keyword evidence="2" id="KW-1185">Reference proteome</keyword>
<reference evidence="2" key="2">
    <citation type="submission" date="2013-12" db="EMBL/GenBank/DDBJ databases">
        <authorList>
            <person name="Yu Y."/>
            <person name="Lee S."/>
            <person name="de Baynast K."/>
            <person name="Wissotski M."/>
            <person name="Liu L."/>
            <person name="Talag J."/>
            <person name="Goicoechea J."/>
            <person name="Angelova A."/>
            <person name="Jetty R."/>
            <person name="Kudrna D."/>
            <person name="Golser W."/>
            <person name="Rivera L."/>
            <person name="Zhang J."/>
            <person name="Wing R."/>
        </authorList>
    </citation>
    <scope>NUCLEOTIDE SEQUENCE</scope>
</reference>
<protein>
    <submittedName>
        <fullName evidence="1">Uncharacterized protein</fullName>
    </submittedName>
</protein>
<accession>A0A0D9V6E2</accession>
<name>A0A0D9V6E2_9ORYZ</name>
<organism evidence="1 2">
    <name type="scientific">Leersia perrieri</name>
    <dbReference type="NCBI Taxonomy" id="77586"/>
    <lineage>
        <taxon>Eukaryota</taxon>
        <taxon>Viridiplantae</taxon>
        <taxon>Streptophyta</taxon>
        <taxon>Embryophyta</taxon>
        <taxon>Tracheophyta</taxon>
        <taxon>Spermatophyta</taxon>
        <taxon>Magnoliopsida</taxon>
        <taxon>Liliopsida</taxon>
        <taxon>Poales</taxon>
        <taxon>Poaceae</taxon>
        <taxon>BOP clade</taxon>
        <taxon>Oryzoideae</taxon>
        <taxon>Oryzeae</taxon>
        <taxon>Oryzinae</taxon>
        <taxon>Leersia</taxon>
    </lineage>
</organism>
<evidence type="ECO:0000313" key="1">
    <source>
        <dbReference type="EnsemblPlants" id="LPERR01G28300.1"/>
    </source>
</evidence>
<dbReference type="HOGENOM" id="CLU_2870818_0_0_1"/>
<proteinExistence type="predicted"/>
<reference evidence="1" key="3">
    <citation type="submission" date="2015-04" db="UniProtKB">
        <authorList>
            <consortium name="EnsemblPlants"/>
        </authorList>
    </citation>
    <scope>IDENTIFICATION</scope>
</reference>
<dbReference type="Proteomes" id="UP000032180">
    <property type="component" value="Chromosome 1"/>
</dbReference>